<feature type="domain" description="Glycosyl transferase family 1" evidence="2">
    <location>
        <begin position="187"/>
        <end position="348"/>
    </location>
</feature>
<dbReference type="SUPFAM" id="SSF53756">
    <property type="entry name" value="UDP-Glycosyltransferase/glycogen phosphorylase"/>
    <property type="match status" value="1"/>
</dbReference>
<evidence type="ECO:0000256" key="1">
    <source>
        <dbReference type="ARBA" id="ARBA00022679"/>
    </source>
</evidence>
<dbReference type="Gene3D" id="3.40.50.2000">
    <property type="entry name" value="Glycogen Phosphorylase B"/>
    <property type="match status" value="2"/>
</dbReference>
<evidence type="ECO:0000259" key="2">
    <source>
        <dbReference type="Pfam" id="PF00534"/>
    </source>
</evidence>
<gene>
    <name evidence="3" type="ORF">F0L74_04850</name>
</gene>
<dbReference type="InterPro" id="IPR001296">
    <property type="entry name" value="Glyco_trans_1"/>
</dbReference>
<sequence>MTIGVSAINISTDMPADTGNIGTEIIWRMCQQHPEHSFLLFFDRPVPAHLVLPANATAVVVPLKAPSLWRRKWWLQWQLPRALKQHRPDVFLAMDGLLPLRSRIPAFLFLKDLSFLQSVAGVPVKWQQFLQQQTSKYITRAQGIWVLSPRQEQELLQYAPAAAGKTSVLPAGIHESYHPLPWEEREAVKQQHTGGVEYFIVTAAMHPRNNIQPLLKAFSALKRRLRSNMKLVLVGNVTPAGQEIADSLRNYKFRDDIVWIQHADQATLAQLTAAAYAMIYTTRFDAVALPVYAALRCEVPVVAIDSEAAREAGKDAVLYTDPENLADLADKLCLMYKDEQLRARLLRNIATVELPGGWDTAAEQCANMLMC</sequence>
<dbReference type="PANTHER" id="PTHR46401:SF2">
    <property type="entry name" value="GLYCOSYLTRANSFERASE WBBK-RELATED"/>
    <property type="match status" value="1"/>
</dbReference>
<dbReference type="AlphaFoldDB" id="A0A5B2W1S7"/>
<dbReference type="EMBL" id="VUOC01000001">
    <property type="protein sequence ID" value="KAA2245295.1"/>
    <property type="molecule type" value="Genomic_DNA"/>
</dbReference>
<dbReference type="GO" id="GO:0009103">
    <property type="term" value="P:lipopolysaccharide biosynthetic process"/>
    <property type="evidence" value="ECO:0007669"/>
    <property type="project" value="TreeGrafter"/>
</dbReference>
<keyword evidence="1 3" id="KW-0808">Transferase</keyword>
<reference evidence="3 4" key="1">
    <citation type="submission" date="2019-09" db="EMBL/GenBank/DDBJ databases">
        <title>Chitinophaga ginsengihumi sp. nov., isolated from soil of ginseng rhizosphere.</title>
        <authorList>
            <person name="Lee J."/>
        </authorList>
    </citation>
    <scope>NUCLEOTIDE SEQUENCE [LARGE SCALE GENOMIC DNA]</scope>
    <source>
        <strain evidence="3 4">BN140078</strain>
    </source>
</reference>
<dbReference type="Pfam" id="PF00534">
    <property type="entry name" value="Glycos_transf_1"/>
    <property type="match status" value="1"/>
</dbReference>
<comment type="caution">
    <text evidence="3">The sequence shown here is derived from an EMBL/GenBank/DDBJ whole genome shotgun (WGS) entry which is preliminary data.</text>
</comment>
<evidence type="ECO:0000313" key="3">
    <source>
        <dbReference type="EMBL" id="KAA2245295.1"/>
    </source>
</evidence>
<reference evidence="3 4" key="2">
    <citation type="submission" date="2019-09" db="EMBL/GenBank/DDBJ databases">
        <authorList>
            <person name="Jin C."/>
        </authorList>
    </citation>
    <scope>NUCLEOTIDE SEQUENCE [LARGE SCALE GENOMIC DNA]</scope>
    <source>
        <strain evidence="3 4">BN140078</strain>
    </source>
</reference>
<organism evidence="3 4">
    <name type="scientific">Chitinophaga agrisoli</name>
    <dbReference type="NCBI Taxonomy" id="2607653"/>
    <lineage>
        <taxon>Bacteria</taxon>
        <taxon>Pseudomonadati</taxon>
        <taxon>Bacteroidota</taxon>
        <taxon>Chitinophagia</taxon>
        <taxon>Chitinophagales</taxon>
        <taxon>Chitinophagaceae</taxon>
        <taxon>Chitinophaga</taxon>
    </lineage>
</organism>
<protein>
    <submittedName>
        <fullName evidence="3">Glycosyltransferase family 4 protein</fullName>
    </submittedName>
</protein>
<accession>A0A5B2W1S7</accession>
<proteinExistence type="predicted"/>
<dbReference type="RefSeq" id="WP_149836685.1">
    <property type="nucleotide sequence ID" value="NZ_VUOC01000001.1"/>
</dbReference>
<evidence type="ECO:0000313" key="4">
    <source>
        <dbReference type="Proteomes" id="UP000324611"/>
    </source>
</evidence>
<name>A0A5B2W1S7_9BACT</name>
<dbReference type="Proteomes" id="UP000324611">
    <property type="component" value="Unassembled WGS sequence"/>
</dbReference>
<dbReference type="PANTHER" id="PTHR46401">
    <property type="entry name" value="GLYCOSYLTRANSFERASE WBBK-RELATED"/>
    <property type="match status" value="1"/>
</dbReference>
<dbReference type="GO" id="GO:0016757">
    <property type="term" value="F:glycosyltransferase activity"/>
    <property type="evidence" value="ECO:0007669"/>
    <property type="project" value="InterPro"/>
</dbReference>
<keyword evidence="4" id="KW-1185">Reference proteome</keyword>